<dbReference type="Pfam" id="PF18408">
    <property type="entry name" value="zf_Hakai"/>
    <property type="match status" value="1"/>
</dbReference>
<dbReference type="PANTHER" id="PTHR13480:SF0">
    <property type="entry name" value="E3 UBIQUITIN-PROTEIN LIGASE HAKAI"/>
    <property type="match status" value="1"/>
</dbReference>
<evidence type="ECO:0000256" key="2">
    <source>
        <dbReference type="ARBA" id="ARBA00004123"/>
    </source>
</evidence>
<evidence type="ECO:0000259" key="16">
    <source>
        <dbReference type="PROSITE" id="PS50089"/>
    </source>
</evidence>
<keyword evidence="18" id="KW-1185">Reference proteome</keyword>
<organism evidence="17 18">
    <name type="scientific">Clytia hemisphaerica</name>
    <dbReference type="NCBI Taxonomy" id="252671"/>
    <lineage>
        <taxon>Eukaryota</taxon>
        <taxon>Metazoa</taxon>
        <taxon>Cnidaria</taxon>
        <taxon>Hydrozoa</taxon>
        <taxon>Hydroidolina</taxon>
        <taxon>Leptothecata</taxon>
        <taxon>Obeliida</taxon>
        <taxon>Clytiidae</taxon>
        <taxon>Clytia</taxon>
    </lineage>
</organism>
<evidence type="ECO:0000256" key="15">
    <source>
        <dbReference type="SAM" id="MobiDB-lite"/>
    </source>
</evidence>
<feature type="domain" description="RING-type" evidence="16">
    <location>
        <begin position="120"/>
        <end position="156"/>
    </location>
</feature>
<evidence type="ECO:0000256" key="11">
    <source>
        <dbReference type="ARBA" id="ARBA00023242"/>
    </source>
</evidence>
<dbReference type="InterPro" id="IPR017907">
    <property type="entry name" value="Znf_RING_CS"/>
</dbReference>
<evidence type="ECO:0000256" key="10">
    <source>
        <dbReference type="ARBA" id="ARBA00022833"/>
    </source>
</evidence>
<dbReference type="InterPro" id="IPR001841">
    <property type="entry name" value="Znf_RING"/>
</dbReference>
<dbReference type="SUPFAM" id="SSF57850">
    <property type="entry name" value="RING/U-box"/>
    <property type="match status" value="1"/>
</dbReference>
<dbReference type="EC" id="2.3.2.27" evidence="4"/>
<dbReference type="GO" id="GO:0030155">
    <property type="term" value="P:regulation of cell adhesion"/>
    <property type="evidence" value="ECO:0007669"/>
    <property type="project" value="TreeGrafter"/>
</dbReference>
<dbReference type="GO" id="GO:0008270">
    <property type="term" value="F:zinc ion binding"/>
    <property type="evidence" value="ECO:0007669"/>
    <property type="project" value="UniProtKB-KW"/>
</dbReference>
<keyword evidence="10" id="KW-0862">Zinc</keyword>
<evidence type="ECO:0000256" key="13">
    <source>
        <dbReference type="ARBA" id="ARBA00041081"/>
    </source>
</evidence>
<comment type="subcellular location">
    <subcellularLocation>
        <location evidence="2">Nucleus</location>
    </subcellularLocation>
</comment>
<proteinExistence type="inferred from homology"/>
<dbReference type="PROSITE" id="PS00518">
    <property type="entry name" value="ZF_RING_1"/>
    <property type="match status" value="1"/>
</dbReference>
<feature type="region of interest" description="Disordered" evidence="15">
    <location>
        <begin position="329"/>
        <end position="399"/>
    </location>
</feature>
<dbReference type="Gene3D" id="3.30.40.10">
    <property type="entry name" value="Zinc/RING finger domain, C3HC4 (zinc finger)"/>
    <property type="match status" value="1"/>
</dbReference>
<dbReference type="Gene3D" id="6.10.140.2210">
    <property type="match status" value="1"/>
</dbReference>
<evidence type="ECO:0000256" key="1">
    <source>
        <dbReference type="ARBA" id="ARBA00000900"/>
    </source>
</evidence>
<dbReference type="InterPro" id="IPR040380">
    <property type="entry name" value="HAKAI-like_RING-HC"/>
</dbReference>
<evidence type="ECO:0000256" key="3">
    <source>
        <dbReference type="ARBA" id="ARBA00004906"/>
    </source>
</evidence>
<comment type="catalytic activity">
    <reaction evidence="1">
        <text>S-ubiquitinyl-[E2 ubiquitin-conjugating enzyme]-L-cysteine + [acceptor protein]-L-lysine = [E2 ubiquitin-conjugating enzyme]-L-cysteine + N(6)-ubiquitinyl-[acceptor protein]-L-lysine.</text>
        <dbReference type="EC" id="2.3.2.27"/>
    </reaction>
</comment>
<comment type="similarity">
    <text evidence="12">Belongs to the Hakai family.</text>
</comment>
<keyword evidence="7" id="KW-0479">Metal-binding</keyword>
<evidence type="ECO:0000256" key="5">
    <source>
        <dbReference type="ARBA" id="ARBA00022473"/>
    </source>
</evidence>
<dbReference type="InterPro" id="IPR041042">
    <property type="entry name" value="Znf_Hakai"/>
</dbReference>
<dbReference type="GO" id="GO:0005634">
    <property type="term" value="C:nucleus"/>
    <property type="evidence" value="ECO:0007669"/>
    <property type="project" value="UniProtKB-SubCell"/>
</dbReference>
<evidence type="ECO:0000256" key="8">
    <source>
        <dbReference type="ARBA" id="ARBA00022771"/>
    </source>
</evidence>
<comment type="pathway">
    <text evidence="3">Protein modification; protein ubiquitination.</text>
</comment>
<dbReference type="OrthoDB" id="547746at2759"/>
<sequence>MEDARDIELDAEGGSHCGAPQEVRRSISLNLTKKTKLRTKSTSSKTSKSSRRDRKSEREGDDGSEKGFRRGIKTSSSSSSYDKKKEITTDEDDREDEELDWSHTVMFIGDKVQDPMIHMCEKCSLPILIYGRLNPCKHVFCLSCAEISNGVCPRCDDRVDRIEPAGIGQIFVCSYGGSRNGTSGCRRSYLSQRDLIAHIKHRHEKEGSNLPEAELIRQQGAAALRMPYFANAQAVTGGSSAPGSNLIINPIPTSNPAAVSGIQNTMVIQPGSQQIYVDPNRLSLLQTATGAQVQIQQIPQGMTIATATAQQPYAQGGASAATAAFLAASQPQQQYAPQQIPSTGGPPSNNTPGRQPPGDPRLNPNQQMNIHGTQQNDWRNQTQSSDWSSRSSSQQSFYK</sequence>
<feature type="region of interest" description="Disordered" evidence="15">
    <location>
        <begin position="1"/>
        <end position="96"/>
    </location>
</feature>
<dbReference type="AlphaFoldDB" id="A0A7M5XDU8"/>
<evidence type="ECO:0000256" key="6">
    <source>
        <dbReference type="ARBA" id="ARBA00022679"/>
    </source>
</evidence>
<keyword evidence="9" id="KW-0833">Ubl conjugation pathway</keyword>
<evidence type="ECO:0000256" key="9">
    <source>
        <dbReference type="ARBA" id="ARBA00022786"/>
    </source>
</evidence>
<evidence type="ECO:0000256" key="7">
    <source>
        <dbReference type="ARBA" id="ARBA00022723"/>
    </source>
</evidence>
<protein>
    <recommendedName>
        <fullName evidence="13">E3 ubiquitin-protein ligase Hakai</fullName>
        <ecNumber evidence="4">2.3.2.27</ecNumber>
    </recommendedName>
</protein>
<evidence type="ECO:0000256" key="12">
    <source>
        <dbReference type="ARBA" id="ARBA00038499"/>
    </source>
</evidence>
<accession>A0A7M5XDU8</accession>
<feature type="compositionally biased region" description="Low complexity" evidence="15">
    <location>
        <begin position="381"/>
        <end position="399"/>
    </location>
</feature>
<evidence type="ECO:0000313" key="17">
    <source>
        <dbReference type="EnsemblMetazoa" id="CLYHEMP021669.1"/>
    </source>
</evidence>
<dbReference type="EnsemblMetazoa" id="CLYHEMT021669.1">
    <property type="protein sequence ID" value="CLYHEMP021669.1"/>
    <property type="gene ID" value="CLYHEMG021669"/>
</dbReference>
<dbReference type="UniPathway" id="UPA00143"/>
<feature type="compositionally biased region" description="Low complexity" evidence="15">
    <location>
        <begin position="329"/>
        <end position="341"/>
    </location>
</feature>
<keyword evidence="5" id="KW-0217">Developmental protein</keyword>
<feature type="compositionally biased region" description="Basic and acidic residues" evidence="15">
    <location>
        <begin position="54"/>
        <end position="68"/>
    </location>
</feature>
<dbReference type="GeneID" id="136809722"/>
<evidence type="ECO:0000256" key="14">
    <source>
        <dbReference type="PROSITE-ProRule" id="PRU00175"/>
    </source>
</evidence>
<dbReference type="PROSITE" id="PS50089">
    <property type="entry name" value="ZF_RING_2"/>
    <property type="match status" value="1"/>
</dbReference>
<reference evidence="17" key="1">
    <citation type="submission" date="2021-01" db="UniProtKB">
        <authorList>
            <consortium name="EnsemblMetazoa"/>
        </authorList>
    </citation>
    <scope>IDENTIFICATION</scope>
</reference>
<dbReference type="PANTHER" id="PTHR13480">
    <property type="entry name" value="E3 UBIQUITIN-PROTEIN LIGASE HAKAI-RELATED"/>
    <property type="match status" value="1"/>
</dbReference>
<evidence type="ECO:0000313" key="18">
    <source>
        <dbReference type="Proteomes" id="UP000594262"/>
    </source>
</evidence>
<evidence type="ECO:0000256" key="4">
    <source>
        <dbReference type="ARBA" id="ARBA00012483"/>
    </source>
</evidence>
<dbReference type="GO" id="GO:0061630">
    <property type="term" value="F:ubiquitin protein ligase activity"/>
    <property type="evidence" value="ECO:0007669"/>
    <property type="project" value="UniProtKB-EC"/>
</dbReference>
<keyword evidence="8 14" id="KW-0863">Zinc-finger</keyword>
<keyword evidence="6" id="KW-0808">Transferase</keyword>
<dbReference type="InterPro" id="IPR013083">
    <property type="entry name" value="Znf_RING/FYVE/PHD"/>
</dbReference>
<dbReference type="RefSeq" id="XP_066922363.1">
    <property type="nucleotide sequence ID" value="XM_067066262.1"/>
</dbReference>
<name>A0A7M5XDU8_9CNID</name>
<feature type="compositionally biased region" description="Polar residues" evidence="15">
    <location>
        <begin position="363"/>
        <end position="380"/>
    </location>
</feature>
<dbReference type="Proteomes" id="UP000594262">
    <property type="component" value="Unplaced"/>
</dbReference>
<dbReference type="GO" id="GO:0016567">
    <property type="term" value="P:protein ubiquitination"/>
    <property type="evidence" value="ECO:0007669"/>
    <property type="project" value="UniProtKB-UniPathway"/>
</dbReference>
<dbReference type="CDD" id="cd16508">
    <property type="entry name" value="RING-HC_HAKAI-like"/>
    <property type="match status" value="1"/>
</dbReference>
<keyword evidence="11" id="KW-0539">Nucleus</keyword>
<dbReference type="InterPro" id="IPR040383">
    <property type="entry name" value="HAKAI/CBLL2"/>
</dbReference>